<evidence type="ECO:0000313" key="8">
    <source>
        <dbReference type="Proteomes" id="UP000199647"/>
    </source>
</evidence>
<dbReference type="STRING" id="1855383.SAMN05216548_10191"/>
<evidence type="ECO:0000256" key="4">
    <source>
        <dbReference type="ARBA" id="ARBA00022989"/>
    </source>
</evidence>
<proteinExistence type="inferred from homology"/>
<evidence type="ECO:0000313" key="7">
    <source>
        <dbReference type="EMBL" id="SEP61369.1"/>
    </source>
</evidence>
<keyword evidence="3 6" id="KW-0812">Transmembrane</keyword>
<dbReference type="PANTHER" id="PTHR21716">
    <property type="entry name" value="TRANSMEMBRANE PROTEIN"/>
    <property type="match status" value="1"/>
</dbReference>
<keyword evidence="8" id="KW-1185">Reference proteome</keyword>
<sequence length="401" mass="43607">MRPVQDRYRQFWADTHRSFPIVKRASPTHDMGKLMTRSSQVALLVLGFAASFYMIDAWATFLIPVALAVVIGMMLTPILVRIERLGIPAALAGVIVMIGLGLFLYVAALLFGMPLSDWFHRAPEIWEQVKQRVDSMRTSLSFLTSIQDSLQQVTSPGETSPRVQVADGGTMIFSVISLAPPAIGQIIMFAGSLYFYLATRERIRETILMFCVGRSVKMRAARIMRDVEKSISRYLLTITAINIVLGVTTGIIMWLLGMPTPALWGAIAAVFNFVPYVGPWSLGALLLAVGLVSFQSTAQGLAPMLAFAALTLVESQFVTPSAIGRSLTLNPFLVFLAIGFWMYVWGPVGAFLAVPILIVMAVVLTHMLPAGTVPGLMRRQEEGVDVPGSVGGEEGLPSAAE</sequence>
<evidence type="ECO:0000256" key="1">
    <source>
        <dbReference type="ARBA" id="ARBA00004141"/>
    </source>
</evidence>
<dbReference type="AlphaFoldDB" id="A0A1H8ZA61"/>
<dbReference type="PANTHER" id="PTHR21716:SF16">
    <property type="entry name" value="BLL1467 PROTEIN"/>
    <property type="match status" value="1"/>
</dbReference>
<dbReference type="GO" id="GO:0016020">
    <property type="term" value="C:membrane"/>
    <property type="evidence" value="ECO:0007669"/>
    <property type="project" value="UniProtKB-SubCell"/>
</dbReference>
<accession>A0A1H8ZA61</accession>
<protein>
    <submittedName>
        <fullName evidence="7">Predicted PurR-regulated permease PerM</fullName>
    </submittedName>
</protein>
<evidence type="ECO:0000256" key="3">
    <source>
        <dbReference type="ARBA" id="ARBA00022692"/>
    </source>
</evidence>
<dbReference type="InterPro" id="IPR002549">
    <property type="entry name" value="AI-2E-like"/>
</dbReference>
<reference evidence="7 8" key="1">
    <citation type="submission" date="2016-10" db="EMBL/GenBank/DDBJ databases">
        <authorList>
            <person name="de Groot N.N."/>
        </authorList>
    </citation>
    <scope>NUCLEOTIDE SEQUENCE [LARGE SCALE GENOMIC DNA]</scope>
    <source>
        <strain evidence="7 8">A52C2</strain>
    </source>
</reference>
<keyword evidence="4 6" id="KW-1133">Transmembrane helix</keyword>
<feature type="transmembrane region" description="Helical" evidence="6">
    <location>
        <begin position="34"/>
        <end position="55"/>
    </location>
</feature>
<feature type="transmembrane region" description="Helical" evidence="6">
    <location>
        <begin position="87"/>
        <end position="111"/>
    </location>
</feature>
<feature type="transmembrane region" description="Helical" evidence="6">
    <location>
        <begin position="327"/>
        <end position="344"/>
    </location>
</feature>
<comment type="similarity">
    <text evidence="2">Belongs to the autoinducer-2 exporter (AI-2E) (TC 2.A.86) family.</text>
</comment>
<evidence type="ECO:0000256" key="2">
    <source>
        <dbReference type="ARBA" id="ARBA00009773"/>
    </source>
</evidence>
<dbReference type="EMBL" id="FOFG01000001">
    <property type="protein sequence ID" value="SEP61369.1"/>
    <property type="molecule type" value="Genomic_DNA"/>
</dbReference>
<feature type="transmembrane region" description="Helical" evidence="6">
    <location>
        <begin position="262"/>
        <end position="294"/>
    </location>
</feature>
<comment type="subcellular location">
    <subcellularLocation>
        <location evidence="1">Membrane</location>
        <topology evidence="1">Multi-pass membrane protein</topology>
    </subcellularLocation>
</comment>
<dbReference type="Pfam" id="PF01594">
    <property type="entry name" value="AI-2E_transport"/>
    <property type="match status" value="1"/>
</dbReference>
<name>A0A1H8ZA61_9HYPH</name>
<dbReference type="GO" id="GO:0055085">
    <property type="term" value="P:transmembrane transport"/>
    <property type="evidence" value="ECO:0007669"/>
    <property type="project" value="TreeGrafter"/>
</dbReference>
<evidence type="ECO:0000256" key="5">
    <source>
        <dbReference type="ARBA" id="ARBA00023136"/>
    </source>
</evidence>
<feature type="transmembrane region" description="Helical" evidence="6">
    <location>
        <begin position="350"/>
        <end position="370"/>
    </location>
</feature>
<dbReference type="Proteomes" id="UP000199647">
    <property type="component" value="Unassembled WGS sequence"/>
</dbReference>
<feature type="transmembrane region" description="Helical" evidence="6">
    <location>
        <begin position="234"/>
        <end position="256"/>
    </location>
</feature>
<keyword evidence="5 6" id="KW-0472">Membrane</keyword>
<feature type="transmembrane region" description="Helical" evidence="6">
    <location>
        <begin position="171"/>
        <end position="197"/>
    </location>
</feature>
<dbReference type="RefSeq" id="WP_092494631.1">
    <property type="nucleotide sequence ID" value="NZ_FOFG01000001.1"/>
</dbReference>
<organism evidence="7 8">
    <name type="scientific">Faunimonas pinastri</name>
    <dbReference type="NCBI Taxonomy" id="1855383"/>
    <lineage>
        <taxon>Bacteria</taxon>
        <taxon>Pseudomonadati</taxon>
        <taxon>Pseudomonadota</taxon>
        <taxon>Alphaproteobacteria</taxon>
        <taxon>Hyphomicrobiales</taxon>
        <taxon>Afifellaceae</taxon>
        <taxon>Faunimonas</taxon>
    </lineage>
</organism>
<feature type="transmembrane region" description="Helical" evidence="6">
    <location>
        <begin position="61"/>
        <end position="80"/>
    </location>
</feature>
<evidence type="ECO:0000256" key="6">
    <source>
        <dbReference type="SAM" id="Phobius"/>
    </source>
</evidence>
<dbReference type="OrthoDB" id="9799225at2"/>
<gene>
    <name evidence="7" type="ORF">SAMN05216548_10191</name>
</gene>